<accession>A0A2W1JN74</accession>
<gene>
    <name evidence="1" type="ORF">C1752_03373</name>
</gene>
<protein>
    <submittedName>
        <fullName evidence="1">Uncharacterized protein</fullName>
    </submittedName>
</protein>
<name>A0A2W1JN74_9CYAN</name>
<sequence>MLQQVIGGHPHQLPTIKSPAFRCPKPLLCNFCDRNMISTTISGGTGWVNGADNMTGLVMVLAGEALGKFAEFGYKNVLPLRGAI</sequence>
<evidence type="ECO:0000313" key="1">
    <source>
        <dbReference type="EMBL" id="PZD72895.1"/>
    </source>
</evidence>
<evidence type="ECO:0000313" key="2">
    <source>
        <dbReference type="Proteomes" id="UP000248857"/>
    </source>
</evidence>
<dbReference type="EMBL" id="PQWO01000008">
    <property type="protein sequence ID" value="PZD72895.1"/>
    <property type="molecule type" value="Genomic_DNA"/>
</dbReference>
<organism evidence="1 2">
    <name type="scientific">Acaryochloris thomasi RCC1774</name>
    <dbReference type="NCBI Taxonomy" id="1764569"/>
    <lineage>
        <taxon>Bacteria</taxon>
        <taxon>Bacillati</taxon>
        <taxon>Cyanobacteriota</taxon>
        <taxon>Cyanophyceae</taxon>
        <taxon>Acaryochloridales</taxon>
        <taxon>Acaryochloridaceae</taxon>
        <taxon>Acaryochloris</taxon>
        <taxon>Acaryochloris thomasi</taxon>
    </lineage>
</organism>
<dbReference type="RefSeq" id="WP_146242349.1">
    <property type="nucleotide sequence ID" value="NZ_CAWNWM010000008.1"/>
</dbReference>
<comment type="caution">
    <text evidence="1">The sequence shown here is derived from an EMBL/GenBank/DDBJ whole genome shotgun (WGS) entry which is preliminary data.</text>
</comment>
<dbReference type="Proteomes" id="UP000248857">
    <property type="component" value="Unassembled WGS sequence"/>
</dbReference>
<keyword evidence="2" id="KW-1185">Reference proteome</keyword>
<reference evidence="1 2" key="1">
    <citation type="journal article" date="2018" name="Sci. Rep.">
        <title>A novel species of the marine cyanobacterium Acaryochloris with a unique pigment content and lifestyle.</title>
        <authorList>
            <person name="Partensky F."/>
            <person name="Six C."/>
            <person name="Ratin M."/>
            <person name="Garczarek L."/>
            <person name="Vaulot D."/>
            <person name="Probert I."/>
            <person name="Calteau A."/>
            <person name="Gourvil P."/>
            <person name="Marie D."/>
            <person name="Grebert T."/>
            <person name="Bouchier C."/>
            <person name="Le Panse S."/>
            <person name="Gachenot M."/>
            <person name="Rodriguez F."/>
            <person name="Garrido J.L."/>
        </authorList>
    </citation>
    <scope>NUCLEOTIDE SEQUENCE [LARGE SCALE GENOMIC DNA]</scope>
    <source>
        <strain evidence="1 2">RCC1774</strain>
    </source>
</reference>
<proteinExistence type="predicted"/>
<dbReference type="AlphaFoldDB" id="A0A2W1JN74"/>